<feature type="transmembrane region" description="Helical" evidence="5">
    <location>
        <begin position="32"/>
        <end position="53"/>
    </location>
</feature>
<dbReference type="KEGG" id="lfa:LFA_0928"/>
<dbReference type="PROSITE" id="PS50005">
    <property type="entry name" value="TPR"/>
    <property type="match status" value="1"/>
</dbReference>
<keyword evidence="8" id="KW-1185">Reference proteome</keyword>
<dbReference type="GO" id="GO:0017004">
    <property type="term" value="P:cytochrome complex assembly"/>
    <property type="evidence" value="ECO:0007669"/>
    <property type="project" value="UniProtKB-KW"/>
</dbReference>
<feature type="repeat" description="TPR" evidence="4">
    <location>
        <begin position="97"/>
        <end position="130"/>
    </location>
</feature>
<dbReference type="SUPFAM" id="SSF48452">
    <property type="entry name" value="TPR-like"/>
    <property type="match status" value="1"/>
</dbReference>
<keyword evidence="3 4" id="KW-0802">TPR repeat</keyword>
<dbReference type="SMART" id="SM00028">
    <property type="entry name" value="TPR"/>
    <property type="match status" value="2"/>
</dbReference>
<evidence type="ECO:0000256" key="1">
    <source>
        <dbReference type="ARBA" id="ARBA00022737"/>
    </source>
</evidence>
<keyword evidence="5" id="KW-1133">Transmembrane helix</keyword>
<dbReference type="InterPro" id="IPR056413">
    <property type="entry name" value="TPR_CcmH_CycH"/>
</dbReference>
<evidence type="ECO:0000256" key="4">
    <source>
        <dbReference type="PROSITE-ProRule" id="PRU00339"/>
    </source>
</evidence>
<dbReference type="InterPro" id="IPR051263">
    <property type="entry name" value="C-type_cytochrome_biogenesis"/>
</dbReference>
<dbReference type="Pfam" id="PF23914">
    <property type="entry name" value="TPR_CcmH_CycH"/>
    <property type="match status" value="1"/>
</dbReference>
<dbReference type="EMBL" id="LN614827">
    <property type="protein sequence ID" value="CEG56370.1"/>
    <property type="molecule type" value="Genomic_DNA"/>
</dbReference>
<name>A0A098G4G6_9GAMM</name>
<organism evidence="7 8">
    <name type="scientific">Legionella fallonii LLAP-10</name>
    <dbReference type="NCBI Taxonomy" id="1212491"/>
    <lineage>
        <taxon>Bacteria</taxon>
        <taxon>Pseudomonadati</taxon>
        <taxon>Pseudomonadota</taxon>
        <taxon>Gammaproteobacteria</taxon>
        <taxon>Legionellales</taxon>
        <taxon>Legionellaceae</taxon>
        <taxon>Legionella</taxon>
    </lineage>
</organism>
<dbReference type="InterPro" id="IPR019734">
    <property type="entry name" value="TPR_rpt"/>
</dbReference>
<dbReference type="Gene3D" id="1.25.40.10">
    <property type="entry name" value="Tetratricopeptide repeat domain"/>
    <property type="match status" value="1"/>
</dbReference>
<evidence type="ECO:0000259" key="6">
    <source>
        <dbReference type="Pfam" id="PF23914"/>
    </source>
</evidence>
<proteinExistence type="predicted"/>
<protein>
    <recommendedName>
        <fullName evidence="6">Cytochrome c-type biogenesis protein H TPR domain-containing protein</fullName>
    </recommendedName>
</protein>
<dbReference type="PANTHER" id="PTHR47870:SF1">
    <property type="entry name" value="CYTOCHROME C-TYPE BIOGENESIS PROTEIN CCMH"/>
    <property type="match status" value="1"/>
</dbReference>
<sequence>MNEWWLVGVLILLVLGASVLIIYPLRLNFKPSIVLVPFIGILVFAGYFVWGSFPQWQNYIQQKNSQALAQEMLKSIKSPAELIDKLKARLSDSPESAKGWYLLGRLYTSQNDEQNAAQAFAKAYHFEPQEEQFAVNYAHSLWQLNHQQFNPEIIEIFNTLLKKNPKQPDALAMLAMNAFMSHAYEDAIGYWQRLLQLAPEQSEEALAIRKAIAKAQEQMDLRREKND</sequence>
<dbReference type="OrthoDB" id="9776053at2"/>
<feature type="transmembrane region" description="Helical" evidence="5">
    <location>
        <begin position="6"/>
        <end position="25"/>
    </location>
</feature>
<feature type="domain" description="Cytochrome c-type biogenesis protein H TPR" evidence="6">
    <location>
        <begin position="81"/>
        <end position="204"/>
    </location>
</feature>
<gene>
    <name evidence="7" type="ORF">LFA_0928</name>
</gene>
<dbReference type="InterPro" id="IPR011990">
    <property type="entry name" value="TPR-like_helical_dom_sf"/>
</dbReference>
<accession>A0A098G4G6</accession>
<evidence type="ECO:0000256" key="3">
    <source>
        <dbReference type="ARBA" id="ARBA00022803"/>
    </source>
</evidence>
<dbReference type="HOGENOM" id="CLU_1250116_0_0_6"/>
<dbReference type="RefSeq" id="WP_045095044.1">
    <property type="nucleotide sequence ID" value="NZ_LN614827.1"/>
</dbReference>
<dbReference type="PANTHER" id="PTHR47870">
    <property type="entry name" value="CYTOCHROME C-TYPE BIOGENESIS PROTEIN CCMH"/>
    <property type="match status" value="1"/>
</dbReference>
<evidence type="ECO:0000256" key="2">
    <source>
        <dbReference type="ARBA" id="ARBA00022748"/>
    </source>
</evidence>
<dbReference type="AlphaFoldDB" id="A0A098G4G6"/>
<dbReference type="STRING" id="1212491.LFA_0928"/>
<keyword evidence="1" id="KW-0677">Repeat</keyword>
<evidence type="ECO:0000256" key="5">
    <source>
        <dbReference type="SAM" id="Phobius"/>
    </source>
</evidence>
<reference evidence="8" key="1">
    <citation type="submission" date="2014-09" db="EMBL/GenBank/DDBJ databases">
        <authorList>
            <person name="Gomez-Valero L."/>
        </authorList>
    </citation>
    <scope>NUCLEOTIDE SEQUENCE [LARGE SCALE GENOMIC DNA]</scope>
    <source>
        <strain evidence="8">ATCC700992</strain>
    </source>
</reference>
<dbReference type="Proteomes" id="UP000032430">
    <property type="component" value="Chromosome I"/>
</dbReference>
<keyword evidence="2" id="KW-0201">Cytochrome c-type biogenesis</keyword>
<evidence type="ECO:0000313" key="7">
    <source>
        <dbReference type="EMBL" id="CEG56370.1"/>
    </source>
</evidence>
<keyword evidence="5" id="KW-0812">Transmembrane</keyword>
<evidence type="ECO:0000313" key="8">
    <source>
        <dbReference type="Proteomes" id="UP000032430"/>
    </source>
</evidence>
<keyword evidence="5" id="KW-0472">Membrane</keyword>